<proteinExistence type="predicted"/>
<dbReference type="Gene3D" id="3.40.50.720">
    <property type="entry name" value="NAD(P)-binding Rossmann-like Domain"/>
    <property type="match status" value="1"/>
</dbReference>
<evidence type="ECO:0000313" key="3">
    <source>
        <dbReference type="Proteomes" id="UP000240481"/>
    </source>
</evidence>
<dbReference type="InterPro" id="IPR029903">
    <property type="entry name" value="RmlD-like-bd"/>
</dbReference>
<gene>
    <name evidence="2" type="ORF">C9I94_17030</name>
</gene>
<dbReference type="STRING" id="680026.AB733_23370"/>
<dbReference type="EMBL" id="PYLZ01000009">
    <property type="protein sequence ID" value="PSW23322.1"/>
    <property type="molecule type" value="Genomic_DNA"/>
</dbReference>
<accession>A0A0J8V5A9</accession>
<dbReference type="OrthoDB" id="9803892at2"/>
<dbReference type="Pfam" id="PF04321">
    <property type="entry name" value="RmlD_sub_bind"/>
    <property type="match status" value="1"/>
</dbReference>
<evidence type="ECO:0000259" key="1">
    <source>
        <dbReference type="Pfam" id="PF04321"/>
    </source>
</evidence>
<sequence length="285" mass="32363">MKRVLIVGSSGLLGSSLTSYLTSQYDVKTVTSSSSESDFKVDMSYQDSCLSLLNEIAPDFIINLAAYTNVDGCESNIEKAYRVNTKITENIAKHCKENKSVFVIHISTDHFYDEFKSNEGMVKVYNSYALTKYSAELSCVSKQTTILRTNFFGRSFSLVSSGLCDSIYESTRNGKELNLFSDVYFSPLSINTLCEIIELSLRKKYPGVYNVGSKDGMSKQDFLLEFLNRCGFRDIKYKSVCVDSMNFKVKRPKDMRMDVTLFEKKFEYILPSLIDEIKSVANDYN</sequence>
<protein>
    <recommendedName>
        <fullName evidence="1">RmlD-like substrate binding domain-containing protein</fullName>
    </recommendedName>
</protein>
<comment type="caution">
    <text evidence="2">The sequence shown here is derived from an EMBL/GenBank/DDBJ whole genome shotgun (WGS) entry which is preliminary data.</text>
</comment>
<name>A0A0J8V5A9_9GAMM</name>
<dbReference type="PANTHER" id="PTHR43242:SF1">
    <property type="entry name" value="NAD(P)-BINDING ROSSMANN-FOLD SUPERFAMILY PROTEIN"/>
    <property type="match status" value="1"/>
</dbReference>
<evidence type="ECO:0000313" key="2">
    <source>
        <dbReference type="EMBL" id="PSW23322.1"/>
    </source>
</evidence>
<reference evidence="2 3" key="1">
    <citation type="submission" date="2018-01" db="EMBL/GenBank/DDBJ databases">
        <title>Whole genome sequencing of Histamine producing bacteria.</title>
        <authorList>
            <person name="Butler K."/>
        </authorList>
    </citation>
    <scope>NUCLEOTIDE SEQUENCE [LARGE SCALE GENOMIC DNA]</scope>
    <source>
        <strain evidence="2 3">DSM 24669</strain>
    </source>
</reference>
<keyword evidence="3" id="KW-1185">Reference proteome</keyword>
<dbReference type="PANTHER" id="PTHR43242">
    <property type="entry name" value="NAD(P)-BINDING ROSSMANN-FOLD SUPERFAMILY PROTEIN"/>
    <property type="match status" value="1"/>
</dbReference>
<dbReference type="RefSeq" id="WP_048900958.1">
    <property type="nucleotide sequence ID" value="NZ_AP024852.1"/>
</dbReference>
<organism evidence="2 3">
    <name type="scientific">Photobacterium swingsii</name>
    <dbReference type="NCBI Taxonomy" id="680026"/>
    <lineage>
        <taxon>Bacteria</taxon>
        <taxon>Pseudomonadati</taxon>
        <taxon>Pseudomonadota</taxon>
        <taxon>Gammaproteobacteria</taxon>
        <taxon>Vibrionales</taxon>
        <taxon>Vibrionaceae</taxon>
        <taxon>Photobacterium</taxon>
    </lineage>
</organism>
<dbReference type="AlphaFoldDB" id="A0A0J8V5A9"/>
<dbReference type="Gene3D" id="3.90.25.10">
    <property type="entry name" value="UDP-galactose 4-epimerase, domain 1"/>
    <property type="match status" value="1"/>
</dbReference>
<dbReference type="InterPro" id="IPR036291">
    <property type="entry name" value="NAD(P)-bd_dom_sf"/>
</dbReference>
<dbReference type="SUPFAM" id="SSF51735">
    <property type="entry name" value="NAD(P)-binding Rossmann-fold domains"/>
    <property type="match status" value="1"/>
</dbReference>
<dbReference type="Proteomes" id="UP000240481">
    <property type="component" value="Unassembled WGS sequence"/>
</dbReference>
<feature type="domain" description="RmlD-like substrate binding" evidence="1">
    <location>
        <begin position="3"/>
        <end position="284"/>
    </location>
</feature>